<dbReference type="AlphaFoldDB" id="A0A9K3GMK9"/>
<dbReference type="Pfam" id="PF26356">
    <property type="entry name" value="Pelota_N"/>
    <property type="match status" value="1"/>
</dbReference>
<dbReference type="InterPro" id="IPR004405">
    <property type="entry name" value="TF_pelota"/>
</dbReference>
<name>A0A9K3GMK9_9EUKA</name>
<dbReference type="SMART" id="SM01194">
    <property type="entry name" value="eRF1_1"/>
    <property type="match status" value="1"/>
</dbReference>
<dbReference type="InterPro" id="IPR005141">
    <property type="entry name" value="eRF1_2"/>
</dbReference>
<dbReference type="GO" id="GO:0070651">
    <property type="term" value="P:nonfunctional rRNA decay"/>
    <property type="evidence" value="ECO:0007669"/>
    <property type="project" value="TreeGrafter"/>
</dbReference>
<evidence type="ECO:0000313" key="2">
    <source>
        <dbReference type="EMBL" id="GIQ88512.1"/>
    </source>
</evidence>
<feature type="domain" description="eRF1/Pelota-like N-terminal" evidence="1">
    <location>
        <begin position="1"/>
        <end position="125"/>
    </location>
</feature>
<protein>
    <submittedName>
        <fullName evidence="2">Translation release factor pelota</fullName>
    </submittedName>
</protein>
<dbReference type="GO" id="GO:0005737">
    <property type="term" value="C:cytoplasm"/>
    <property type="evidence" value="ECO:0007669"/>
    <property type="project" value="TreeGrafter"/>
</dbReference>
<reference evidence="2 3" key="1">
    <citation type="journal article" date="2018" name="PLoS ONE">
        <title>The draft genome of Kipferlia bialata reveals reductive genome evolution in fornicate parasites.</title>
        <authorList>
            <person name="Tanifuji G."/>
            <person name="Takabayashi S."/>
            <person name="Kume K."/>
            <person name="Takagi M."/>
            <person name="Nakayama T."/>
            <person name="Kamikawa R."/>
            <person name="Inagaki Y."/>
            <person name="Hashimoto T."/>
        </authorList>
    </citation>
    <scope>NUCLEOTIDE SEQUENCE [LARGE SCALE GENOMIC DNA]</scope>
    <source>
        <strain evidence="2">NY0173</strain>
    </source>
</reference>
<sequence>IDPDTGRGFYSVVPETEHDLWILYNTIVEGDHLSCVTYRKVYHEQTDGSRTNTEKKQMKMTLKVVSSTYDPAGEDLRVSGVNAEENDYVKLGQNHTFSCVVYRPVTLTKYQWTTLDTERMDGACNVDSRAELAFFVMAEGRAVLYLVTESLTVSKARVNHIMPKKMKYNAGKVDKAFDSFLRECAKTLVMHVDTSTVKCLVVASAGTLKEEFQRYMSDLYGTGSQEWAKLGELFNIIITAHCTTVNRQ</sequence>
<evidence type="ECO:0000259" key="1">
    <source>
        <dbReference type="SMART" id="SM01194"/>
    </source>
</evidence>
<organism evidence="2 3">
    <name type="scientific">Kipferlia bialata</name>
    <dbReference type="NCBI Taxonomy" id="797122"/>
    <lineage>
        <taxon>Eukaryota</taxon>
        <taxon>Metamonada</taxon>
        <taxon>Carpediemonas-like organisms</taxon>
        <taxon>Kipferlia</taxon>
    </lineage>
</organism>
<dbReference type="Gene3D" id="3.30.420.60">
    <property type="entry name" value="eRF1 domain 2"/>
    <property type="match status" value="1"/>
</dbReference>
<proteinExistence type="predicted"/>
<feature type="non-terminal residue" evidence="2">
    <location>
        <position position="248"/>
    </location>
</feature>
<dbReference type="PANTHER" id="PTHR10853:SF0">
    <property type="entry name" value="PROTEIN PELOTA HOMOLOG"/>
    <property type="match status" value="1"/>
</dbReference>
<dbReference type="InterPro" id="IPR038069">
    <property type="entry name" value="Pelota/DOM34_N"/>
</dbReference>
<dbReference type="InterPro" id="IPR058547">
    <property type="entry name" value="Pelota_N"/>
</dbReference>
<feature type="non-terminal residue" evidence="2">
    <location>
        <position position="1"/>
    </location>
</feature>
<evidence type="ECO:0000313" key="3">
    <source>
        <dbReference type="Proteomes" id="UP000265618"/>
    </source>
</evidence>
<gene>
    <name evidence="2" type="ORF">KIPB_010775</name>
</gene>
<dbReference type="GO" id="GO:0032790">
    <property type="term" value="P:ribosome disassembly"/>
    <property type="evidence" value="ECO:0007669"/>
    <property type="project" value="TreeGrafter"/>
</dbReference>
<dbReference type="Proteomes" id="UP000265618">
    <property type="component" value="Unassembled WGS sequence"/>
</dbReference>
<keyword evidence="3" id="KW-1185">Reference proteome</keyword>
<dbReference type="EMBL" id="BDIP01004130">
    <property type="protein sequence ID" value="GIQ88512.1"/>
    <property type="molecule type" value="Genomic_DNA"/>
</dbReference>
<comment type="caution">
    <text evidence="2">The sequence shown here is derived from an EMBL/GenBank/DDBJ whole genome shotgun (WGS) entry which is preliminary data.</text>
</comment>
<dbReference type="Gene3D" id="2.30.30.870">
    <property type="entry name" value="Pelota, domain A"/>
    <property type="match status" value="1"/>
</dbReference>
<dbReference type="SUPFAM" id="SSF159065">
    <property type="entry name" value="Dom34/Pelota N-terminal domain-like"/>
    <property type="match status" value="1"/>
</dbReference>
<dbReference type="GO" id="GO:0070966">
    <property type="term" value="P:nuclear-transcribed mRNA catabolic process, no-go decay"/>
    <property type="evidence" value="ECO:0007669"/>
    <property type="project" value="InterPro"/>
</dbReference>
<dbReference type="Pfam" id="PF03464">
    <property type="entry name" value="eRF1_2"/>
    <property type="match status" value="1"/>
</dbReference>
<dbReference type="PANTHER" id="PTHR10853">
    <property type="entry name" value="PELOTA"/>
    <property type="match status" value="1"/>
</dbReference>
<accession>A0A9K3GMK9</accession>
<dbReference type="InterPro" id="IPR042226">
    <property type="entry name" value="eFR1_2_sf"/>
</dbReference>
<dbReference type="GO" id="GO:0070481">
    <property type="term" value="P:nuclear-transcribed mRNA catabolic process, non-stop decay"/>
    <property type="evidence" value="ECO:0007669"/>
    <property type="project" value="InterPro"/>
</dbReference>
<dbReference type="OrthoDB" id="10249111at2759"/>
<dbReference type="InterPro" id="IPR005140">
    <property type="entry name" value="eRF1_Pelota-like_N"/>
</dbReference>
<dbReference type="SUPFAM" id="SSF53137">
    <property type="entry name" value="Translational machinery components"/>
    <property type="match status" value="1"/>
</dbReference>
<dbReference type="GO" id="GO:0071025">
    <property type="term" value="P:RNA surveillance"/>
    <property type="evidence" value="ECO:0007669"/>
    <property type="project" value="InterPro"/>
</dbReference>